<name>A0A0F4KUM8_9BIFI</name>
<evidence type="ECO:0000313" key="4">
    <source>
        <dbReference type="Proteomes" id="UP000033648"/>
    </source>
</evidence>
<feature type="transmembrane region" description="Helical" evidence="2">
    <location>
        <begin position="189"/>
        <end position="209"/>
    </location>
</feature>
<evidence type="ECO:0000313" key="3">
    <source>
        <dbReference type="EMBL" id="KJY49758.1"/>
    </source>
</evidence>
<keyword evidence="2" id="KW-0812">Transmembrane</keyword>
<feature type="region of interest" description="Disordered" evidence="1">
    <location>
        <begin position="1"/>
        <end position="159"/>
    </location>
</feature>
<sequence length="305" mass="33267">MSNNRNERANKNQGRHEQSQVPDNQRKRREGNSSPGNDTRVSPEQSTINSKNHMPKPVDNAKARKDSREENDSTPKTALGQTDESDGKDTSSNDADNGRPEAQHKQEQALRADHAQVGHPGREHGSSPDDKPNQPNKPAPTPVDKPSQPSLASVPKPRKAKNHDSFYLGLASAVLVAALGLSLSTMPIFFSLPLAAVLFGIGIWLLSYASFKSPGKPEEEGTETDRHTRTVVVATVLLVLQTFIMDVFIFTRMGTVGKHQNAIVIAWIIASMIEALAAFALIYHHNPLQSKPKDSATNDNHGGKE</sequence>
<protein>
    <submittedName>
        <fullName evidence="3">Uncharacterized protein</fullName>
    </submittedName>
</protein>
<comment type="caution">
    <text evidence="3">The sequence shown here is derived from an EMBL/GenBank/DDBJ whole genome shotgun (WGS) entry which is preliminary data.</text>
</comment>
<feature type="transmembrane region" description="Helical" evidence="2">
    <location>
        <begin position="230"/>
        <end position="250"/>
    </location>
</feature>
<gene>
    <name evidence="3" type="ORF">JF69_10680</name>
</gene>
<feature type="compositionally biased region" description="Basic and acidic residues" evidence="1">
    <location>
        <begin position="59"/>
        <end position="73"/>
    </location>
</feature>
<dbReference type="EMBL" id="JWME01000011">
    <property type="protein sequence ID" value="KJY49758.1"/>
    <property type="molecule type" value="Genomic_DNA"/>
</dbReference>
<feature type="compositionally biased region" description="Basic and acidic residues" evidence="1">
    <location>
        <begin position="1"/>
        <end position="18"/>
    </location>
</feature>
<proteinExistence type="predicted"/>
<feature type="transmembrane region" description="Helical" evidence="2">
    <location>
        <begin position="166"/>
        <end position="183"/>
    </location>
</feature>
<reference evidence="3 4" key="1">
    <citation type="submission" date="2014-12" db="EMBL/GenBank/DDBJ databases">
        <title>Comparative genomics of the lactic acid bacteria isolated from the honey bee gut.</title>
        <authorList>
            <person name="Ellegaard K.M."/>
            <person name="Tamarit D."/>
            <person name="Javelind E."/>
            <person name="Olofsson T."/>
            <person name="Andersson S.G."/>
            <person name="Vasquez A."/>
        </authorList>
    </citation>
    <scope>NUCLEOTIDE SEQUENCE [LARGE SCALE GENOMIC DNA]</scope>
    <source>
        <strain evidence="3 4">Bin2</strain>
    </source>
</reference>
<feature type="compositionally biased region" description="Polar residues" evidence="1">
    <location>
        <begin position="32"/>
        <end position="52"/>
    </location>
</feature>
<evidence type="ECO:0000256" key="2">
    <source>
        <dbReference type="SAM" id="Phobius"/>
    </source>
</evidence>
<dbReference type="Proteomes" id="UP000033648">
    <property type="component" value="Unassembled WGS sequence"/>
</dbReference>
<keyword evidence="2" id="KW-0472">Membrane</keyword>
<accession>A0A0F4KUM8</accession>
<keyword evidence="2" id="KW-1133">Transmembrane helix</keyword>
<dbReference type="PATRIC" id="fig|1684.4.peg.1157"/>
<evidence type="ECO:0000256" key="1">
    <source>
        <dbReference type="SAM" id="MobiDB-lite"/>
    </source>
</evidence>
<dbReference type="OrthoDB" id="3232444at2"/>
<dbReference type="AlphaFoldDB" id="A0A0F4KUM8"/>
<organism evidence="3 4">
    <name type="scientific">Bifidobacterium asteroides</name>
    <dbReference type="NCBI Taxonomy" id="1684"/>
    <lineage>
        <taxon>Bacteria</taxon>
        <taxon>Bacillati</taxon>
        <taxon>Actinomycetota</taxon>
        <taxon>Actinomycetes</taxon>
        <taxon>Bifidobacteriales</taxon>
        <taxon>Bifidobacteriaceae</taxon>
        <taxon>Bifidobacterium</taxon>
    </lineage>
</organism>
<feature type="compositionally biased region" description="Basic and acidic residues" evidence="1">
    <location>
        <begin position="85"/>
        <end position="132"/>
    </location>
</feature>
<feature type="transmembrane region" description="Helical" evidence="2">
    <location>
        <begin position="262"/>
        <end position="283"/>
    </location>
</feature>